<dbReference type="EMBL" id="JXYQ01000024">
    <property type="protein sequence ID" value="KJA10807.1"/>
    <property type="molecule type" value="Genomic_DNA"/>
</dbReference>
<feature type="region of interest" description="Disordered" evidence="1">
    <location>
        <begin position="41"/>
        <end position="61"/>
    </location>
</feature>
<keyword evidence="2" id="KW-0812">Transmembrane</keyword>
<dbReference type="STRING" id="80878.RP29_08935"/>
<reference evidence="3 4" key="1">
    <citation type="submission" date="2014-12" db="EMBL/GenBank/DDBJ databases">
        <title>Isolation of bacteria from lake water.</title>
        <authorList>
            <person name="Sheng K.-Y."/>
            <person name="Chin P.-S."/>
            <person name="Chan K.-G."/>
            <person name="Tan G.S."/>
        </authorList>
    </citation>
    <scope>NUCLEOTIDE SEQUENCE [LARGE SCALE GENOMIC DNA]</scope>
    <source>
        <strain evidence="3 4">KY4</strain>
    </source>
</reference>
<evidence type="ECO:0000313" key="3">
    <source>
        <dbReference type="EMBL" id="KJA10807.1"/>
    </source>
</evidence>
<dbReference type="OrthoDB" id="8594755at2"/>
<dbReference type="RefSeq" id="WP_044397534.1">
    <property type="nucleotide sequence ID" value="NZ_JXYQ01000024.1"/>
</dbReference>
<sequence>MKLLNDLFSTDYGLMSIIGIGFMLCMAAFFVRMFVVKMNEPPVPNPAQVGKGNREGQTSTR</sequence>
<evidence type="ECO:0000256" key="1">
    <source>
        <dbReference type="SAM" id="MobiDB-lite"/>
    </source>
</evidence>
<keyword evidence="2" id="KW-1133">Transmembrane helix</keyword>
<comment type="caution">
    <text evidence="3">The sequence shown here is derived from an EMBL/GenBank/DDBJ whole genome shotgun (WGS) entry which is preliminary data.</text>
</comment>
<keyword evidence="4" id="KW-1185">Reference proteome</keyword>
<evidence type="ECO:0008006" key="5">
    <source>
        <dbReference type="Google" id="ProtNLM"/>
    </source>
</evidence>
<dbReference type="AlphaFoldDB" id="A0A0D7KA42"/>
<keyword evidence="2" id="KW-0472">Membrane</keyword>
<evidence type="ECO:0000256" key="2">
    <source>
        <dbReference type="SAM" id="Phobius"/>
    </source>
</evidence>
<proteinExistence type="predicted"/>
<dbReference type="Pfam" id="PF11346">
    <property type="entry name" value="DUF3149"/>
    <property type="match status" value="1"/>
</dbReference>
<feature type="transmembrane region" description="Helical" evidence="2">
    <location>
        <begin position="12"/>
        <end position="31"/>
    </location>
</feature>
<accession>A0A0D7KA42</accession>
<name>A0A0D7KA42_9BURK</name>
<dbReference type="PATRIC" id="fig|80878.5.peg.1309"/>
<evidence type="ECO:0000313" key="4">
    <source>
        <dbReference type="Proteomes" id="UP000032566"/>
    </source>
</evidence>
<protein>
    <recommendedName>
        <fullName evidence="5">DUF3149 domain-containing protein</fullName>
    </recommendedName>
</protein>
<organism evidence="3 4">
    <name type="scientific">Acidovorax temperans</name>
    <dbReference type="NCBI Taxonomy" id="80878"/>
    <lineage>
        <taxon>Bacteria</taxon>
        <taxon>Pseudomonadati</taxon>
        <taxon>Pseudomonadota</taxon>
        <taxon>Betaproteobacteria</taxon>
        <taxon>Burkholderiales</taxon>
        <taxon>Comamonadaceae</taxon>
        <taxon>Acidovorax</taxon>
    </lineage>
</organism>
<dbReference type="InterPro" id="IPR021494">
    <property type="entry name" value="DUF3149"/>
</dbReference>
<gene>
    <name evidence="3" type="ORF">RP29_08935</name>
</gene>
<dbReference type="Proteomes" id="UP000032566">
    <property type="component" value="Unassembled WGS sequence"/>
</dbReference>